<dbReference type="InterPro" id="IPR051319">
    <property type="entry name" value="Oligoribo/pAp-PDE_c-di-AMP_PDE"/>
</dbReference>
<evidence type="ECO:0000259" key="2">
    <source>
        <dbReference type="Pfam" id="PF02272"/>
    </source>
</evidence>
<gene>
    <name evidence="3" type="ORF">SAMN05192557_0622</name>
</gene>
<dbReference type="PANTHER" id="PTHR47618">
    <property type="entry name" value="BIFUNCTIONAL OLIGORIBONUCLEASE AND PAP PHOSPHATASE NRNA"/>
    <property type="match status" value="1"/>
</dbReference>
<dbReference type="EMBL" id="FOIT01000001">
    <property type="protein sequence ID" value="SEV87011.1"/>
    <property type="molecule type" value="Genomic_DNA"/>
</dbReference>
<dbReference type="Gene3D" id="3.10.310.30">
    <property type="match status" value="1"/>
</dbReference>
<dbReference type="InterPro" id="IPR003156">
    <property type="entry name" value="DHHA1_dom"/>
</dbReference>
<evidence type="ECO:0000259" key="1">
    <source>
        <dbReference type="Pfam" id="PF01368"/>
    </source>
</evidence>
<dbReference type="InterPro" id="IPR038763">
    <property type="entry name" value="DHH_sf"/>
</dbReference>
<dbReference type="Gene3D" id="3.90.1640.10">
    <property type="entry name" value="inorganic pyrophosphatase (n-terminal core)"/>
    <property type="match status" value="1"/>
</dbReference>
<sequence>MILNEIHKLDALKANFKPLLNLINRYDNIIILRHQRPDPDALGAQLGLKKILENIFPSKKIRAFGEDEPSLANVLGYMDAYETLDEPLAIVVDTANVERIDGDLTNVKEIVKIDHHPNLDEFGSINIVETSVSSTSELIYLLTNCWGYENDYLDSESGRLLYAGIVGDTGRFLYDNTSKITLRVASELRSFDFDATAMQNELSKTSYNSFKFTGYLIDNAVLNEHGLLYTVVSKEALEKYDVTSSEASLLVNVFRDIEDVKVWFLAIEEDDFYRVRLRSKKVVINDVADYYGGGGHPLASGVRASSMKRIEAIIDALNTKLKND</sequence>
<dbReference type="PANTHER" id="PTHR47618:SF1">
    <property type="entry name" value="BIFUNCTIONAL OLIGORIBONUCLEASE AND PAP PHOSPHATASE NRNA"/>
    <property type="match status" value="1"/>
</dbReference>
<dbReference type="InterPro" id="IPR001667">
    <property type="entry name" value="DDH_dom"/>
</dbReference>
<dbReference type="RefSeq" id="WP_091473780.1">
    <property type="nucleotide sequence ID" value="NZ_FOIT01000001.1"/>
</dbReference>
<name>A0A662Z1K4_9STAP</name>
<proteinExistence type="predicted"/>
<feature type="domain" description="DDH" evidence="1">
    <location>
        <begin position="28"/>
        <end position="165"/>
    </location>
</feature>
<organism evidence="3 4">
    <name type="scientific">Aliicoccus persicus</name>
    <dbReference type="NCBI Taxonomy" id="930138"/>
    <lineage>
        <taxon>Bacteria</taxon>
        <taxon>Bacillati</taxon>
        <taxon>Bacillota</taxon>
        <taxon>Bacilli</taxon>
        <taxon>Bacillales</taxon>
        <taxon>Staphylococcaceae</taxon>
        <taxon>Aliicoccus</taxon>
    </lineage>
</organism>
<evidence type="ECO:0000313" key="3">
    <source>
        <dbReference type="EMBL" id="SEV87011.1"/>
    </source>
</evidence>
<dbReference type="GO" id="GO:0003676">
    <property type="term" value="F:nucleic acid binding"/>
    <property type="evidence" value="ECO:0007669"/>
    <property type="project" value="InterPro"/>
</dbReference>
<dbReference type="SUPFAM" id="SSF64182">
    <property type="entry name" value="DHH phosphoesterases"/>
    <property type="match status" value="1"/>
</dbReference>
<dbReference type="AlphaFoldDB" id="A0A662Z1K4"/>
<keyword evidence="4" id="KW-1185">Reference proteome</keyword>
<feature type="domain" description="DHHA1" evidence="2">
    <location>
        <begin position="232"/>
        <end position="322"/>
    </location>
</feature>
<reference evidence="3 4" key="1">
    <citation type="submission" date="2016-10" db="EMBL/GenBank/DDBJ databases">
        <authorList>
            <person name="Varghese N."/>
            <person name="Submissions S."/>
        </authorList>
    </citation>
    <scope>NUCLEOTIDE SEQUENCE [LARGE SCALE GENOMIC DNA]</scope>
    <source>
        <strain evidence="3 4">IBRC-M10081</strain>
    </source>
</reference>
<evidence type="ECO:0000313" key="4">
    <source>
        <dbReference type="Proteomes" id="UP000243605"/>
    </source>
</evidence>
<protein>
    <submittedName>
        <fullName evidence="3">Phosphoesterase RecJ domain-containing protein</fullName>
    </submittedName>
</protein>
<dbReference type="Proteomes" id="UP000243605">
    <property type="component" value="Unassembled WGS sequence"/>
</dbReference>
<accession>A0A662Z1K4</accession>
<dbReference type="Pfam" id="PF01368">
    <property type="entry name" value="DHH"/>
    <property type="match status" value="1"/>
</dbReference>
<dbReference type="Pfam" id="PF02272">
    <property type="entry name" value="DHHA1"/>
    <property type="match status" value="1"/>
</dbReference>
<dbReference type="OrthoDB" id="9803668at2"/>